<evidence type="ECO:0000256" key="2">
    <source>
        <dbReference type="ARBA" id="ARBA00011814"/>
    </source>
</evidence>
<dbReference type="PANTHER" id="PTHR12901">
    <property type="entry name" value="SPERM PROTEIN HOMOLOG"/>
    <property type="match status" value="1"/>
</dbReference>
<keyword evidence="7" id="KW-1185">Reference proteome</keyword>
<dbReference type="GO" id="GO:0005739">
    <property type="term" value="C:mitochondrion"/>
    <property type="evidence" value="ECO:0007669"/>
    <property type="project" value="TreeGrafter"/>
</dbReference>
<dbReference type="InterPro" id="IPR023393">
    <property type="entry name" value="START-like_dom_sf"/>
</dbReference>
<evidence type="ECO:0000313" key="7">
    <source>
        <dbReference type="Proteomes" id="UP000243797"/>
    </source>
</evidence>
<dbReference type="GO" id="GO:0045333">
    <property type="term" value="P:cellular respiration"/>
    <property type="evidence" value="ECO:0007669"/>
    <property type="project" value="InterPro"/>
</dbReference>
<dbReference type="InterPro" id="IPR005031">
    <property type="entry name" value="COQ10_START"/>
</dbReference>
<dbReference type="STRING" id="2082308.A0A2K1QRY1"/>
<protein>
    <recommendedName>
        <fullName evidence="5">Coenzyme Q-binding protein COQ10 START domain-containing protein</fullName>
    </recommendedName>
</protein>
<dbReference type="Gene3D" id="3.30.530.20">
    <property type="match status" value="1"/>
</dbReference>
<gene>
    <name evidence="6" type="ORF">CAC42_22</name>
</gene>
<dbReference type="InParanoid" id="A0A2K1QRY1"/>
<evidence type="ECO:0000313" key="6">
    <source>
        <dbReference type="EMBL" id="PNS17846.1"/>
    </source>
</evidence>
<evidence type="ECO:0000256" key="1">
    <source>
        <dbReference type="ARBA" id="ARBA00006885"/>
    </source>
</evidence>
<comment type="subunit">
    <text evidence="2">Interacts with coenzyme Q.</text>
</comment>
<reference evidence="6 7" key="1">
    <citation type="submission" date="2017-06" db="EMBL/GenBank/DDBJ databases">
        <title>Draft genome sequence of a variant of Elsinoe murrayae.</title>
        <authorList>
            <person name="Cheng Q."/>
        </authorList>
    </citation>
    <scope>NUCLEOTIDE SEQUENCE [LARGE SCALE GENOMIC DNA]</scope>
    <source>
        <strain evidence="6 7">CQ-2017a</strain>
    </source>
</reference>
<dbReference type="GO" id="GO:0048039">
    <property type="term" value="F:ubiquinone binding"/>
    <property type="evidence" value="ECO:0007669"/>
    <property type="project" value="InterPro"/>
</dbReference>
<dbReference type="PANTHER" id="PTHR12901:SF10">
    <property type="entry name" value="COENZYME Q-BINDING PROTEIN COQ10, MITOCHONDRIAL"/>
    <property type="match status" value="1"/>
</dbReference>
<dbReference type="AlphaFoldDB" id="A0A2K1QRY1"/>
<dbReference type="Proteomes" id="UP000243797">
    <property type="component" value="Unassembled WGS sequence"/>
</dbReference>
<dbReference type="EMBL" id="NKHZ01000048">
    <property type="protein sequence ID" value="PNS17846.1"/>
    <property type="molecule type" value="Genomic_DNA"/>
</dbReference>
<dbReference type="SUPFAM" id="SSF55961">
    <property type="entry name" value="Bet v1-like"/>
    <property type="match status" value="1"/>
</dbReference>
<feature type="compositionally biased region" description="Low complexity" evidence="4">
    <location>
        <begin position="152"/>
        <end position="165"/>
    </location>
</feature>
<dbReference type="OrthoDB" id="292693at2759"/>
<proteinExistence type="inferred from homology"/>
<feature type="domain" description="Coenzyme Q-binding protein COQ10 START" evidence="5">
    <location>
        <begin position="55"/>
        <end position="243"/>
    </location>
</feature>
<organism evidence="6 7">
    <name type="scientific">Sphaceloma murrayae</name>
    <dbReference type="NCBI Taxonomy" id="2082308"/>
    <lineage>
        <taxon>Eukaryota</taxon>
        <taxon>Fungi</taxon>
        <taxon>Dikarya</taxon>
        <taxon>Ascomycota</taxon>
        <taxon>Pezizomycotina</taxon>
        <taxon>Dothideomycetes</taxon>
        <taxon>Dothideomycetidae</taxon>
        <taxon>Myriangiales</taxon>
        <taxon>Elsinoaceae</taxon>
        <taxon>Sphaceloma</taxon>
    </lineage>
</organism>
<feature type="region of interest" description="Disordered" evidence="4">
    <location>
        <begin position="135"/>
        <end position="172"/>
    </location>
</feature>
<sequence length="264" mass="28891">MAAARVARPFHTSISRTSPLFQPRYVPVHHPSQRRHFLSNPLSDEPQTLTAHRTVPYPASAIYEIISDISSYSTFLPFCRSSIVTSHSSPHPTTSQRYPEVATLTIGFDSANVSESFTSRVYCVPNTIVEAISGPEVETSLSPSEITHHSSRPATSSPSSSDPTRQGTVLTHLRTRWELRPFPYKPGPLRSDANPVDETGNVPSQEQTAVVLAIEYKFANPFYAAMSAAAAPKVAEYMVSAFEKRIEDKLHRPAAGGKTGVIKG</sequence>
<dbReference type="Pfam" id="PF03364">
    <property type="entry name" value="Polyketide_cyc"/>
    <property type="match status" value="1"/>
</dbReference>
<dbReference type="FunCoup" id="A0A2K1QRY1">
    <property type="interactions" value="128"/>
</dbReference>
<evidence type="ECO:0000256" key="3">
    <source>
        <dbReference type="ARBA" id="ARBA00024947"/>
    </source>
</evidence>
<evidence type="ECO:0000256" key="4">
    <source>
        <dbReference type="SAM" id="MobiDB-lite"/>
    </source>
</evidence>
<comment type="similarity">
    <text evidence="1">Belongs to the COQ10 family.</text>
</comment>
<evidence type="ECO:0000259" key="5">
    <source>
        <dbReference type="Pfam" id="PF03364"/>
    </source>
</evidence>
<comment type="caution">
    <text evidence="6">The sequence shown here is derived from an EMBL/GenBank/DDBJ whole genome shotgun (WGS) entry which is preliminary data.</text>
</comment>
<name>A0A2K1QRY1_9PEZI</name>
<dbReference type="InterPro" id="IPR044996">
    <property type="entry name" value="COQ10-like"/>
</dbReference>
<comment type="function">
    <text evidence="3">Required for the function of coenzyme Q in the respiratory chain. May serve as a chaperone or may be involved in the transport of Q6 from its site of synthesis to the catalytic sites of the respiratory complexes.</text>
</comment>
<accession>A0A2K1QRY1</accession>
<dbReference type="CDD" id="cd07813">
    <property type="entry name" value="COQ10p_like"/>
    <property type="match status" value="1"/>
</dbReference>